<dbReference type="PANTHER" id="PTHR43876">
    <property type="entry name" value="UBIQUINONE BIOSYNTHESIS MONOOXYGENASE COQ6, MITOCHONDRIAL"/>
    <property type="match status" value="1"/>
</dbReference>
<gene>
    <name evidence="8" type="ORF">ABWT76_003875</name>
</gene>
<dbReference type="Pfam" id="PF01494">
    <property type="entry name" value="FAD_binding_3"/>
    <property type="match status" value="2"/>
</dbReference>
<evidence type="ECO:0000256" key="4">
    <source>
        <dbReference type="ARBA" id="ARBA00022827"/>
    </source>
</evidence>
<evidence type="ECO:0000256" key="5">
    <source>
        <dbReference type="ARBA" id="ARBA00023002"/>
    </source>
</evidence>
<evidence type="ECO:0000313" key="8">
    <source>
        <dbReference type="EMBL" id="XCM35216.1"/>
    </source>
</evidence>
<accession>A0AAU8JAM5</accession>
<evidence type="ECO:0000259" key="7">
    <source>
        <dbReference type="Pfam" id="PF01494"/>
    </source>
</evidence>
<dbReference type="InterPro" id="IPR018168">
    <property type="entry name" value="Ubi_Hdrlase_CS"/>
</dbReference>
<keyword evidence="4" id="KW-0274">FAD</keyword>
<reference evidence="8" key="1">
    <citation type="submission" date="2024-07" db="EMBL/GenBank/DDBJ databases">
        <authorList>
            <person name="Kim Y.J."/>
            <person name="Jeong J.Y."/>
        </authorList>
    </citation>
    <scope>NUCLEOTIDE SEQUENCE</scope>
    <source>
        <strain evidence="8">GIHE-MW2</strain>
    </source>
</reference>
<dbReference type="InterPro" id="IPR010971">
    <property type="entry name" value="UbiH/COQ6"/>
</dbReference>
<evidence type="ECO:0000256" key="3">
    <source>
        <dbReference type="ARBA" id="ARBA00022630"/>
    </source>
</evidence>
<dbReference type="GO" id="GO:0004497">
    <property type="term" value="F:monooxygenase activity"/>
    <property type="evidence" value="ECO:0007669"/>
    <property type="project" value="UniProtKB-KW"/>
</dbReference>
<comment type="similarity">
    <text evidence="2">Belongs to the UbiH/COQ6 family.</text>
</comment>
<dbReference type="GO" id="GO:0006744">
    <property type="term" value="P:ubiquinone biosynthetic process"/>
    <property type="evidence" value="ECO:0007669"/>
    <property type="project" value="InterPro"/>
</dbReference>
<dbReference type="InterPro" id="IPR051205">
    <property type="entry name" value="UbiH/COQ6_monooxygenase"/>
</dbReference>
<dbReference type="PANTHER" id="PTHR43876:SF7">
    <property type="entry name" value="UBIQUINONE BIOSYNTHESIS MONOOXYGENASE COQ6, MITOCHONDRIAL"/>
    <property type="match status" value="1"/>
</dbReference>
<evidence type="ECO:0000256" key="6">
    <source>
        <dbReference type="ARBA" id="ARBA00023033"/>
    </source>
</evidence>
<dbReference type="RefSeq" id="WP_354634824.1">
    <property type="nucleotide sequence ID" value="NZ_CP159837.1"/>
</dbReference>
<evidence type="ECO:0000256" key="2">
    <source>
        <dbReference type="ARBA" id="ARBA00005349"/>
    </source>
</evidence>
<dbReference type="GO" id="GO:0071949">
    <property type="term" value="F:FAD binding"/>
    <property type="evidence" value="ECO:0007669"/>
    <property type="project" value="InterPro"/>
</dbReference>
<dbReference type="GO" id="GO:0110142">
    <property type="term" value="C:ubiquinone biosynthesis complex"/>
    <property type="evidence" value="ECO:0007669"/>
    <property type="project" value="UniProtKB-ARBA"/>
</dbReference>
<dbReference type="InterPro" id="IPR002938">
    <property type="entry name" value="FAD-bd"/>
</dbReference>
<dbReference type="NCBIfam" id="NF005612">
    <property type="entry name" value="PRK07364.1"/>
    <property type="match status" value="1"/>
</dbReference>
<proteinExistence type="inferred from homology"/>
<protein>
    <submittedName>
        <fullName evidence="8">FAD-dependent hydroxylase</fullName>
    </submittedName>
</protein>
<dbReference type="InterPro" id="IPR036188">
    <property type="entry name" value="FAD/NAD-bd_sf"/>
</dbReference>
<dbReference type="FunFam" id="3.50.50.60:FF:000021">
    <property type="entry name" value="Ubiquinone biosynthesis monooxygenase COQ6"/>
    <property type="match status" value="1"/>
</dbReference>
<comment type="cofactor">
    <cofactor evidence="1">
        <name>FAD</name>
        <dbReference type="ChEBI" id="CHEBI:57692"/>
    </cofactor>
</comment>
<name>A0AAU8JAM5_9CYAN</name>
<feature type="domain" description="FAD-binding" evidence="7">
    <location>
        <begin position="181"/>
        <end position="366"/>
    </location>
</feature>
<feature type="domain" description="FAD-binding" evidence="7">
    <location>
        <begin position="24"/>
        <end position="89"/>
    </location>
</feature>
<dbReference type="SUPFAM" id="SSF51905">
    <property type="entry name" value="FAD/NAD(P)-binding domain"/>
    <property type="match status" value="1"/>
</dbReference>
<dbReference type="GO" id="GO:0016705">
    <property type="term" value="F:oxidoreductase activity, acting on paired donors, with incorporation or reduction of molecular oxygen"/>
    <property type="evidence" value="ECO:0007669"/>
    <property type="project" value="InterPro"/>
</dbReference>
<dbReference type="NCBIfam" id="TIGR01988">
    <property type="entry name" value="Ubi-OHases"/>
    <property type="match status" value="1"/>
</dbReference>
<dbReference type="EMBL" id="CP159837">
    <property type="protein sequence ID" value="XCM35216.1"/>
    <property type="molecule type" value="Genomic_DNA"/>
</dbReference>
<keyword evidence="5" id="KW-0560">Oxidoreductase</keyword>
<sequence>MQQDQPTVTYELTEPTSPKPGFDYDIAIVGGGISGATLAAALKDSGLKVALIEAQPQAVAASRQQVYALTLLTGQIFEQIGVWERILPKINQFNQIRLSDADHPGIVQFYPSDLNRDHLGYVAEHGPMITELQAFLHDCPNVSWICPAEVVKVDYQRDAVVIETRSLSEDNSANLSDAPLHKFRTRLLVAADGKKSPIREAAGISTKGWKYWQSCITTKIKPEKSHHNIAYEKFQYSGPFAILPLPGNRCNVVWTAPHAEAKALAELDDRQFLAELKKRYGDQMGELELLGNRFVFQVQLMQSDRYVKHRLALIGDAAHSCHPVGGQGLNMGIRDVGAIAQVLINAYKKGEDIGSETVLKRYERWRKWENLTILGFTDFLDRIFSNKWFPLVPLRRLGLWFLQNVPPIKIFALRLMTGQTGKHPQLAQR</sequence>
<organism evidence="8">
    <name type="scientific">Planktothricoides raciborskii GIHE-MW2</name>
    <dbReference type="NCBI Taxonomy" id="2792601"/>
    <lineage>
        <taxon>Bacteria</taxon>
        <taxon>Bacillati</taxon>
        <taxon>Cyanobacteriota</taxon>
        <taxon>Cyanophyceae</taxon>
        <taxon>Oscillatoriophycideae</taxon>
        <taxon>Oscillatoriales</taxon>
        <taxon>Oscillatoriaceae</taxon>
        <taxon>Planktothricoides</taxon>
    </lineage>
</organism>
<keyword evidence="6" id="KW-0503">Monooxygenase</keyword>
<dbReference type="Gene3D" id="3.50.50.60">
    <property type="entry name" value="FAD/NAD(P)-binding domain"/>
    <property type="match status" value="2"/>
</dbReference>
<dbReference type="AlphaFoldDB" id="A0AAU8JAM5"/>
<evidence type="ECO:0000256" key="1">
    <source>
        <dbReference type="ARBA" id="ARBA00001974"/>
    </source>
</evidence>
<dbReference type="PROSITE" id="PS01304">
    <property type="entry name" value="UBIH"/>
    <property type="match status" value="1"/>
</dbReference>
<dbReference type="PRINTS" id="PR00420">
    <property type="entry name" value="RNGMNOXGNASE"/>
</dbReference>
<keyword evidence="3" id="KW-0285">Flavoprotein</keyword>